<proteinExistence type="predicted"/>
<dbReference type="PANTHER" id="PTHR40788:SF1">
    <property type="entry name" value="IPA PROTEIN"/>
    <property type="match status" value="1"/>
</dbReference>
<comment type="caution">
    <text evidence="2">The sequence shown here is derived from an EMBL/GenBank/DDBJ whole genome shotgun (WGS) entry which is preliminary data.</text>
</comment>
<dbReference type="PANTHER" id="PTHR40788">
    <property type="entry name" value="CLR5 DOMAIN-CONTAINING PROTEIN-RELATED"/>
    <property type="match status" value="1"/>
</dbReference>
<name>A0AAD6YKD0_9AGAR</name>
<dbReference type="EMBL" id="JARJCW010000007">
    <property type="protein sequence ID" value="KAJ7222193.1"/>
    <property type="molecule type" value="Genomic_DNA"/>
</dbReference>
<accession>A0AAD6YKD0</accession>
<gene>
    <name evidence="2" type="ORF">GGX14DRAFT_388026</name>
</gene>
<feature type="compositionally biased region" description="Polar residues" evidence="1">
    <location>
        <begin position="131"/>
        <end position="142"/>
    </location>
</feature>
<keyword evidence="3" id="KW-1185">Reference proteome</keyword>
<reference evidence="2" key="1">
    <citation type="submission" date="2023-03" db="EMBL/GenBank/DDBJ databases">
        <title>Massive genome expansion in bonnet fungi (Mycena s.s.) driven by repeated elements and novel gene families across ecological guilds.</title>
        <authorList>
            <consortium name="Lawrence Berkeley National Laboratory"/>
            <person name="Harder C.B."/>
            <person name="Miyauchi S."/>
            <person name="Viragh M."/>
            <person name="Kuo A."/>
            <person name="Thoen E."/>
            <person name="Andreopoulos B."/>
            <person name="Lu D."/>
            <person name="Skrede I."/>
            <person name="Drula E."/>
            <person name="Henrissat B."/>
            <person name="Morin E."/>
            <person name="Kohler A."/>
            <person name="Barry K."/>
            <person name="LaButti K."/>
            <person name="Morin E."/>
            <person name="Salamov A."/>
            <person name="Lipzen A."/>
            <person name="Mereny Z."/>
            <person name="Hegedus B."/>
            <person name="Baldrian P."/>
            <person name="Stursova M."/>
            <person name="Weitz H."/>
            <person name="Taylor A."/>
            <person name="Grigoriev I.V."/>
            <person name="Nagy L.G."/>
            <person name="Martin F."/>
            <person name="Kauserud H."/>
        </authorList>
    </citation>
    <scope>NUCLEOTIDE SEQUENCE</scope>
    <source>
        <strain evidence="2">9144</strain>
    </source>
</reference>
<organism evidence="2 3">
    <name type="scientific">Mycena pura</name>
    <dbReference type="NCBI Taxonomy" id="153505"/>
    <lineage>
        <taxon>Eukaryota</taxon>
        <taxon>Fungi</taxon>
        <taxon>Dikarya</taxon>
        <taxon>Basidiomycota</taxon>
        <taxon>Agaricomycotina</taxon>
        <taxon>Agaricomycetes</taxon>
        <taxon>Agaricomycetidae</taxon>
        <taxon>Agaricales</taxon>
        <taxon>Marasmiineae</taxon>
        <taxon>Mycenaceae</taxon>
        <taxon>Mycena</taxon>
    </lineage>
</organism>
<sequence>MASPEVTYSQRAREWQTTPFIAEWLENTFNECTSPEGKVKFEKWAVRKWGLQKGQEMVKECNKRNPRGKWVPDNSKNLSSLEKRTLMWKSSAAFYGEDGHAMQNWHHYAAQSKLLEPERKKPPPKRRAGESSGQWMSISQRVNDGHKPPNVDLEIARRIAISEYDKTRDTLERWRTDRQLFFADILSRSKSIIPSPQVLSMDEQSRQRIAMDDAFRTRVIFLSMVHLAWKDAAELFEHLAQKGLNTASAVERAYQKDNTLVWRLMSVINRNGWMARKMWANFSQLIVSSEYFQPLFKTWRDNSGFAHIDANVEAIQKRIRQRTFTTLDDAIVNQMVEKAPPVKAFFQAVESGLSDNPVEANKFSAEVFDAMGDLAAAYDFIDQFDTTPFGNRLIQYASALEAQTVDHKQMRSIIYFMDPDKLPKAAEEYWDRAGEVSRSIREMEGVWSREAWKMSVEPLLLFIQLQQGPRGFDGSVVIPLPLFNDMWGRVDDYLWNTAKKFDRKGEEGRVAKEFGLFNPADPKRPMASEFLLRSLDPELGLPMRPKTTPAPYVQNIPVAGPGDSIVQSGYTYVTGLFSGTAPKEKVKTRGEASAEEAPEDEEAEERRVLPEVLPSEFKIGKKVLKLFHRILEPPEDEKEDAPKKGQVRWGDFENAMKRIGFEIMQTAGSSVRFDPPASTARPITFHRHLTLPPKPHPDSLLTPHAIKWVGARLKRTYGWTTATFQRSAGEETT</sequence>
<feature type="compositionally biased region" description="Acidic residues" evidence="1">
    <location>
        <begin position="593"/>
        <end position="603"/>
    </location>
</feature>
<dbReference type="AlphaFoldDB" id="A0AAD6YKD0"/>
<protein>
    <submittedName>
        <fullName evidence="2">Uncharacterized protein</fullName>
    </submittedName>
</protein>
<evidence type="ECO:0000256" key="1">
    <source>
        <dbReference type="SAM" id="MobiDB-lite"/>
    </source>
</evidence>
<evidence type="ECO:0000313" key="2">
    <source>
        <dbReference type="EMBL" id="KAJ7222193.1"/>
    </source>
</evidence>
<feature type="region of interest" description="Disordered" evidence="1">
    <location>
        <begin position="112"/>
        <end position="149"/>
    </location>
</feature>
<dbReference type="Proteomes" id="UP001219525">
    <property type="component" value="Unassembled WGS sequence"/>
</dbReference>
<feature type="compositionally biased region" description="Basic and acidic residues" evidence="1">
    <location>
        <begin position="583"/>
        <end position="592"/>
    </location>
</feature>
<evidence type="ECO:0000313" key="3">
    <source>
        <dbReference type="Proteomes" id="UP001219525"/>
    </source>
</evidence>
<feature type="region of interest" description="Disordered" evidence="1">
    <location>
        <begin position="583"/>
        <end position="608"/>
    </location>
</feature>